<evidence type="ECO:0000313" key="2">
    <source>
        <dbReference type="EMBL" id="MBX49067.1"/>
    </source>
</evidence>
<organism evidence="2">
    <name type="scientific">Rhizophora mucronata</name>
    <name type="common">Asiatic mangrove</name>
    <dbReference type="NCBI Taxonomy" id="61149"/>
    <lineage>
        <taxon>Eukaryota</taxon>
        <taxon>Viridiplantae</taxon>
        <taxon>Streptophyta</taxon>
        <taxon>Embryophyta</taxon>
        <taxon>Tracheophyta</taxon>
        <taxon>Spermatophyta</taxon>
        <taxon>Magnoliopsida</taxon>
        <taxon>eudicotyledons</taxon>
        <taxon>Gunneridae</taxon>
        <taxon>Pentapetalae</taxon>
        <taxon>rosids</taxon>
        <taxon>fabids</taxon>
        <taxon>Malpighiales</taxon>
        <taxon>Rhizophoraceae</taxon>
        <taxon>Rhizophora</taxon>
    </lineage>
</organism>
<name>A0A2P2P2W5_RHIMU</name>
<sequence>MGIGPSASTWSSTHLLPCSVGIFQFKLNIILCSLIISILLQGHNIMDRVIYMLYINCI</sequence>
<keyword evidence="1" id="KW-0812">Transmembrane</keyword>
<dbReference type="AlphaFoldDB" id="A0A2P2P2W5"/>
<feature type="transmembrane region" description="Helical" evidence="1">
    <location>
        <begin position="20"/>
        <end position="40"/>
    </location>
</feature>
<keyword evidence="1" id="KW-0472">Membrane</keyword>
<proteinExistence type="predicted"/>
<accession>A0A2P2P2W5</accession>
<keyword evidence="1" id="KW-1133">Transmembrane helix</keyword>
<evidence type="ECO:0000256" key="1">
    <source>
        <dbReference type="SAM" id="Phobius"/>
    </source>
</evidence>
<dbReference type="EMBL" id="GGEC01068583">
    <property type="protein sequence ID" value="MBX49067.1"/>
    <property type="molecule type" value="Transcribed_RNA"/>
</dbReference>
<reference evidence="2" key="1">
    <citation type="submission" date="2018-02" db="EMBL/GenBank/DDBJ databases">
        <title>Rhizophora mucronata_Transcriptome.</title>
        <authorList>
            <person name="Meera S.P."/>
            <person name="Sreeshan A."/>
            <person name="Augustine A."/>
        </authorList>
    </citation>
    <scope>NUCLEOTIDE SEQUENCE</scope>
    <source>
        <tissue evidence="2">Leaf</tissue>
    </source>
</reference>
<protein>
    <submittedName>
        <fullName evidence="2">Uncharacterized protein</fullName>
    </submittedName>
</protein>